<dbReference type="Proteomes" id="UP000198520">
    <property type="component" value="Unassembled WGS sequence"/>
</dbReference>
<dbReference type="STRING" id="285351.SAMN04488035_0712"/>
<dbReference type="OrthoDB" id="3254574at2"/>
<dbReference type="Pfam" id="PF07811">
    <property type="entry name" value="TadE"/>
    <property type="match status" value="1"/>
</dbReference>
<sequence>MTLRARQRAPRAGDEGSAAVDFVLVGGLVTVLFLGVLQLGLALHVRTLLIDSAAEGARLGARLESEPGDAEARTKELISSALSDRYAGDVTTSVVEVGGAEMIEVRVRAPMPVIALLGPSGTLEVRAHALAETPW</sequence>
<evidence type="ECO:0000259" key="2">
    <source>
        <dbReference type="Pfam" id="PF07811"/>
    </source>
</evidence>
<feature type="transmembrane region" description="Helical" evidence="1">
    <location>
        <begin position="20"/>
        <end position="43"/>
    </location>
</feature>
<feature type="domain" description="TadE-like" evidence="2">
    <location>
        <begin position="16"/>
        <end position="58"/>
    </location>
</feature>
<keyword evidence="1" id="KW-0812">Transmembrane</keyword>
<accession>A0A1I2DT89</accession>
<name>A0A1I2DT89_9MICO</name>
<protein>
    <submittedName>
        <fullName evidence="3">TadE-like protein</fullName>
    </submittedName>
</protein>
<keyword evidence="1" id="KW-0472">Membrane</keyword>
<proteinExistence type="predicted"/>
<dbReference type="InterPro" id="IPR012495">
    <property type="entry name" value="TadE-like_dom"/>
</dbReference>
<keyword evidence="4" id="KW-1185">Reference proteome</keyword>
<dbReference type="RefSeq" id="WP_093375082.1">
    <property type="nucleotide sequence ID" value="NZ_BNAN01000001.1"/>
</dbReference>
<keyword evidence="1" id="KW-1133">Transmembrane helix</keyword>
<gene>
    <name evidence="3" type="ORF">SAMN04488035_0712</name>
</gene>
<evidence type="ECO:0000313" key="3">
    <source>
        <dbReference type="EMBL" id="SFE83619.1"/>
    </source>
</evidence>
<dbReference type="AlphaFoldDB" id="A0A1I2DT89"/>
<reference evidence="4" key="1">
    <citation type="submission" date="2016-10" db="EMBL/GenBank/DDBJ databases">
        <authorList>
            <person name="Varghese N."/>
            <person name="Submissions S."/>
        </authorList>
    </citation>
    <scope>NUCLEOTIDE SEQUENCE [LARGE SCALE GENOMIC DNA]</scope>
    <source>
        <strain evidence="4">DSM 19083</strain>
    </source>
</reference>
<evidence type="ECO:0000256" key="1">
    <source>
        <dbReference type="SAM" id="Phobius"/>
    </source>
</evidence>
<evidence type="ECO:0000313" key="4">
    <source>
        <dbReference type="Proteomes" id="UP000198520"/>
    </source>
</evidence>
<organism evidence="3 4">
    <name type="scientific">Flavimobilis marinus</name>
    <dbReference type="NCBI Taxonomy" id="285351"/>
    <lineage>
        <taxon>Bacteria</taxon>
        <taxon>Bacillati</taxon>
        <taxon>Actinomycetota</taxon>
        <taxon>Actinomycetes</taxon>
        <taxon>Micrococcales</taxon>
        <taxon>Jonesiaceae</taxon>
        <taxon>Flavimobilis</taxon>
    </lineage>
</organism>
<dbReference type="EMBL" id="FONZ01000001">
    <property type="protein sequence ID" value="SFE83619.1"/>
    <property type="molecule type" value="Genomic_DNA"/>
</dbReference>